<proteinExistence type="predicted"/>
<dbReference type="OrthoDB" id="1103805at2759"/>
<dbReference type="InterPro" id="IPR051564">
    <property type="entry name" value="LRR_receptor-like_kinase"/>
</dbReference>
<dbReference type="GO" id="GO:0004672">
    <property type="term" value="F:protein kinase activity"/>
    <property type="evidence" value="ECO:0007669"/>
    <property type="project" value="InterPro"/>
</dbReference>
<dbReference type="PANTHER" id="PTHR48055:SF55">
    <property type="entry name" value="PROTEIN KINASE DOMAIN-CONTAINING PROTEIN"/>
    <property type="match status" value="1"/>
</dbReference>
<dbReference type="GO" id="GO:0005524">
    <property type="term" value="F:ATP binding"/>
    <property type="evidence" value="ECO:0007669"/>
    <property type="project" value="InterPro"/>
</dbReference>
<dbReference type="Gene3D" id="1.10.510.10">
    <property type="entry name" value="Transferase(Phosphotransferase) domain 1"/>
    <property type="match status" value="1"/>
</dbReference>
<evidence type="ECO:0000259" key="1">
    <source>
        <dbReference type="PROSITE" id="PS50011"/>
    </source>
</evidence>
<keyword evidence="3" id="KW-1185">Reference proteome</keyword>
<accession>A0A5J5ASL9</accession>
<dbReference type="PANTHER" id="PTHR48055">
    <property type="entry name" value="LEUCINE-RICH REPEAT RECEPTOR PROTEIN KINASE EMS1"/>
    <property type="match status" value="1"/>
</dbReference>
<protein>
    <recommendedName>
        <fullName evidence="1">Protein kinase domain-containing protein</fullName>
    </recommendedName>
</protein>
<reference evidence="2 3" key="1">
    <citation type="submission" date="2019-09" db="EMBL/GenBank/DDBJ databases">
        <title>A chromosome-level genome assembly of the Chinese tupelo Nyssa sinensis.</title>
        <authorList>
            <person name="Yang X."/>
            <person name="Kang M."/>
            <person name="Yang Y."/>
            <person name="Xiong H."/>
            <person name="Wang M."/>
            <person name="Zhang Z."/>
            <person name="Wang Z."/>
            <person name="Wu H."/>
            <person name="Ma T."/>
            <person name="Liu J."/>
            <person name="Xi Z."/>
        </authorList>
    </citation>
    <scope>NUCLEOTIDE SEQUENCE [LARGE SCALE GENOMIC DNA]</scope>
    <source>
        <strain evidence="2">J267</strain>
        <tissue evidence="2">Leaf</tissue>
    </source>
</reference>
<dbReference type="Pfam" id="PF07714">
    <property type="entry name" value="PK_Tyr_Ser-Thr"/>
    <property type="match status" value="1"/>
</dbReference>
<name>A0A5J5ASL9_9ASTE</name>
<dbReference type="InterPro" id="IPR011009">
    <property type="entry name" value="Kinase-like_dom_sf"/>
</dbReference>
<dbReference type="InterPro" id="IPR001245">
    <property type="entry name" value="Ser-Thr/Tyr_kinase_cat_dom"/>
</dbReference>
<dbReference type="SUPFAM" id="SSF56112">
    <property type="entry name" value="Protein kinase-like (PK-like)"/>
    <property type="match status" value="1"/>
</dbReference>
<sequence>MSPGRKTQSRRKAETSIDECPLPSFVGRINLVFFFREWWLDDVDLATHNQTSSIGARGTVGYTAPEYGMGSELSTYGDVYSYGILLLEMFTGKRPTDELFKDQSEPS</sequence>
<dbReference type="EMBL" id="CM018041">
    <property type="protein sequence ID" value="KAA8534085.1"/>
    <property type="molecule type" value="Genomic_DNA"/>
</dbReference>
<organism evidence="2 3">
    <name type="scientific">Nyssa sinensis</name>
    <dbReference type="NCBI Taxonomy" id="561372"/>
    <lineage>
        <taxon>Eukaryota</taxon>
        <taxon>Viridiplantae</taxon>
        <taxon>Streptophyta</taxon>
        <taxon>Embryophyta</taxon>
        <taxon>Tracheophyta</taxon>
        <taxon>Spermatophyta</taxon>
        <taxon>Magnoliopsida</taxon>
        <taxon>eudicotyledons</taxon>
        <taxon>Gunneridae</taxon>
        <taxon>Pentapetalae</taxon>
        <taxon>asterids</taxon>
        <taxon>Cornales</taxon>
        <taxon>Nyssaceae</taxon>
        <taxon>Nyssa</taxon>
    </lineage>
</organism>
<evidence type="ECO:0000313" key="3">
    <source>
        <dbReference type="Proteomes" id="UP000325577"/>
    </source>
</evidence>
<dbReference type="PROSITE" id="PS50011">
    <property type="entry name" value="PROTEIN_KINASE_DOM"/>
    <property type="match status" value="1"/>
</dbReference>
<dbReference type="InterPro" id="IPR000719">
    <property type="entry name" value="Prot_kinase_dom"/>
</dbReference>
<evidence type="ECO:0000313" key="2">
    <source>
        <dbReference type="EMBL" id="KAA8534085.1"/>
    </source>
</evidence>
<gene>
    <name evidence="2" type="ORF">F0562_031722</name>
</gene>
<dbReference type="AlphaFoldDB" id="A0A5J5ASL9"/>
<dbReference type="Proteomes" id="UP000325577">
    <property type="component" value="Linkage Group LG18"/>
</dbReference>
<dbReference type="GO" id="GO:0016020">
    <property type="term" value="C:membrane"/>
    <property type="evidence" value="ECO:0007669"/>
    <property type="project" value="TreeGrafter"/>
</dbReference>
<feature type="domain" description="Protein kinase" evidence="1">
    <location>
        <begin position="1"/>
        <end position="107"/>
    </location>
</feature>